<keyword evidence="1" id="KW-0732">Signal</keyword>
<dbReference type="Pfam" id="PF13731">
    <property type="entry name" value="WxL"/>
    <property type="match status" value="1"/>
</dbReference>
<proteinExistence type="predicted"/>
<sequence length="708" mass="76780">MRCKKWFTFVVKSITVTCILANATQILPDVHAEADTISTLTSHSQPKSALKSSPLKATPILKNGNFSFNSSTKNFPDWKLATVVNSQRIDNPQLVDAGSTNWYTVEPHKFDIGTSADGVSIYSWEGRENIMYQTVATTPGETYTFTYNANIELSHANYLYTGARVVDEASNTILVNNPKQGITKTAKEYSTTFTATGTSTRLEITNSCAGGGTYKDQQVRLKNATVSTTDSIPPEMPSIQAMNTVSTTISGQAEPYAFVQIFANDVFIEEVQADSQGYYSIDVSPYAEGTTIATTATDSSGNRSAKKEITITPAIVPTPTLDIVTDQSETVSGSSLPNFEIQLQINGDTFTTQTDTTGDWHIDIPKQIAGTNIEATAISYGVRSDIVTTTVLDCTSPDAPVVNPIESSDVFISGRGEPNGTIRVQLPNGDTLTGNIDAAGYFRLEMPLQLAGTGVRVQVVDASENISTPTNAIIQDAYTSVGSNYAIHALDISLNKSELVNLTQEEINEIIRDRASPQGWDMQAFQAISENQINMTTNATPLSNEGDYTATFTVGDVSHTIKMTLVDDTVLAFATTPDDLNFQTTTIGAELVTIPLEDPNWNLQVKDTRSNNSNWNVTATVNGPFVAENDPQAKKLHDALRYRSGDTSTIIPDNVAFPIYQGKSTGQPIQTIQWEQNQGIQMEVNPVGIKEGQAYQTSVTWSINDTPS</sequence>
<dbReference type="STRING" id="1552123.EP57_15350"/>
<dbReference type="Pfam" id="PF17936">
    <property type="entry name" value="Big_6"/>
    <property type="match status" value="2"/>
</dbReference>
<accession>A0A099VYT6</accession>
<evidence type="ECO:0008006" key="6">
    <source>
        <dbReference type="Google" id="ProtNLM"/>
    </source>
</evidence>
<comment type="caution">
    <text evidence="4">The sequence shown here is derived from an EMBL/GenBank/DDBJ whole genome shotgun (WGS) entry which is preliminary data.</text>
</comment>
<dbReference type="InterPro" id="IPR041498">
    <property type="entry name" value="Big_6"/>
</dbReference>
<feature type="domain" description="WxL" evidence="2">
    <location>
        <begin position="597"/>
        <end position="707"/>
    </location>
</feature>
<feature type="chain" id="PRO_5038463854" description="Bacterial Ig domain-containing protein" evidence="1">
    <location>
        <begin position="24"/>
        <end position="708"/>
    </location>
</feature>
<feature type="domain" description="Bacterial Ig" evidence="3">
    <location>
        <begin position="234"/>
        <end position="311"/>
    </location>
</feature>
<protein>
    <recommendedName>
        <fullName evidence="6">Bacterial Ig domain-containing protein</fullName>
    </recommendedName>
</protein>
<dbReference type="OrthoDB" id="2366303at2"/>
<dbReference type="Gene3D" id="2.60.40.10">
    <property type="entry name" value="Immunoglobulins"/>
    <property type="match status" value="3"/>
</dbReference>
<dbReference type="RefSeq" id="WP_036087999.1">
    <property type="nucleotide sequence ID" value="NZ_CBCSHQ010000003.1"/>
</dbReference>
<feature type="signal peptide" evidence="1">
    <location>
        <begin position="1"/>
        <end position="23"/>
    </location>
</feature>
<dbReference type="Proteomes" id="UP000029844">
    <property type="component" value="Unassembled WGS sequence"/>
</dbReference>
<dbReference type="InterPro" id="IPR027994">
    <property type="entry name" value="WxL_dom"/>
</dbReference>
<dbReference type="GeneID" id="58718710"/>
<gene>
    <name evidence="4" type="ORF">EP57_15350</name>
</gene>
<organism evidence="4 5">
    <name type="scientific">Listeria booriae</name>
    <dbReference type="NCBI Taxonomy" id="1552123"/>
    <lineage>
        <taxon>Bacteria</taxon>
        <taxon>Bacillati</taxon>
        <taxon>Bacillota</taxon>
        <taxon>Bacilli</taxon>
        <taxon>Bacillales</taxon>
        <taxon>Listeriaceae</taxon>
        <taxon>Listeria</taxon>
    </lineage>
</organism>
<keyword evidence="5" id="KW-1185">Reference proteome</keyword>
<dbReference type="AlphaFoldDB" id="A0A099VYT6"/>
<dbReference type="InterPro" id="IPR013783">
    <property type="entry name" value="Ig-like_fold"/>
</dbReference>
<name>A0A099VYT6_9LIST</name>
<feature type="domain" description="Bacterial Ig" evidence="3">
    <location>
        <begin position="397"/>
        <end position="476"/>
    </location>
</feature>
<dbReference type="eggNOG" id="COG1404">
    <property type="taxonomic scope" value="Bacteria"/>
</dbReference>
<reference evidence="4 5" key="1">
    <citation type="submission" date="2014-05" db="EMBL/GenBank/DDBJ databases">
        <title>Novel Listeriaceae from food processing environments.</title>
        <authorList>
            <person name="den Bakker H.C."/>
        </authorList>
    </citation>
    <scope>NUCLEOTIDE SEQUENCE [LARGE SCALE GENOMIC DNA]</scope>
    <source>
        <strain evidence="4 5">FSL A5-0281</strain>
    </source>
</reference>
<dbReference type="EMBL" id="JNFA01000030">
    <property type="protein sequence ID" value="KGL37932.1"/>
    <property type="molecule type" value="Genomic_DNA"/>
</dbReference>
<evidence type="ECO:0000313" key="4">
    <source>
        <dbReference type="EMBL" id="KGL37932.1"/>
    </source>
</evidence>
<evidence type="ECO:0000313" key="5">
    <source>
        <dbReference type="Proteomes" id="UP000029844"/>
    </source>
</evidence>
<evidence type="ECO:0000256" key="1">
    <source>
        <dbReference type="SAM" id="SignalP"/>
    </source>
</evidence>
<evidence type="ECO:0000259" key="3">
    <source>
        <dbReference type="Pfam" id="PF17936"/>
    </source>
</evidence>
<evidence type="ECO:0000259" key="2">
    <source>
        <dbReference type="Pfam" id="PF13731"/>
    </source>
</evidence>